<evidence type="ECO:0000256" key="1">
    <source>
        <dbReference type="SAM" id="MobiDB-lite"/>
    </source>
</evidence>
<protein>
    <submittedName>
        <fullName evidence="2">Uncharacterized protein</fullName>
    </submittedName>
</protein>
<name>A0ABU9AYN6_9BACT</name>
<reference evidence="2 3" key="1">
    <citation type="submission" date="2024-04" db="EMBL/GenBank/DDBJ databases">
        <title>Luteolibacter sp. isolated from soil.</title>
        <authorList>
            <person name="An J."/>
        </authorList>
    </citation>
    <scope>NUCLEOTIDE SEQUENCE [LARGE SCALE GENOMIC DNA]</scope>
    <source>
        <strain evidence="2 3">Y139</strain>
    </source>
</reference>
<dbReference type="Proteomes" id="UP001371305">
    <property type="component" value="Unassembled WGS sequence"/>
</dbReference>
<keyword evidence="3" id="KW-1185">Reference proteome</keyword>
<sequence length="67" mass="7282">MDETALRTFVEEQIESYHAPQGSSGVGDQSAADHVRRSLAESGMNVAVPHELFEKVLADSLAKHDES</sequence>
<evidence type="ECO:0000313" key="2">
    <source>
        <dbReference type="EMBL" id="MEK7952791.1"/>
    </source>
</evidence>
<dbReference type="EMBL" id="JBBUKT010000008">
    <property type="protein sequence ID" value="MEK7952791.1"/>
    <property type="molecule type" value="Genomic_DNA"/>
</dbReference>
<proteinExistence type="predicted"/>
<feature type="region of interest" description="Disordered" evidence="1">
    <location>
        <begin position="16"/>
        <end position="35"/>
    </location>
</feature>
<evidence type="ECO:0000313" key="3">
    <source>
        <dbReference type="Proteomes" id="UP001371305"/>
    </source>
</evidence>
<dbReference type="RefSeq" id="WP_341406548.1">
    <property type="nucleotide sequence ID" value="NZ_JBBUKT010000008.1"/>
</dbReference>
<organism evidence="2 3">
    <name type="scientific">Luteolibacter soli</name>
    <dbReference type="NCBI Taxonomy" id="3135280"/>
    <lineage>
        <taxon>Bacteria</taxon>
        <taxon>Pseudomonadati</taxon>
        <taxon>Verrucomicrobiota</taxon>
        <taxon>Verrucomicrobiia</taxon>
        <taxon>Verrucomicrobiales</taxon>
        <taxon>Verrucomicrobiaceae</taxon>
        <taxon>Luteolibacter</taxon>
    </lineage>
</organism>
<accession>A0ABU9AYN6</accession>
<comment type="caution">
    <text evidence="2">The sequence shown here is derived from an EMBL/GenBank/DDBJ whole genome shotgun (WGS) entry which is preliminary data.</text>
</comment>
<gene>
    <name evidence="2" type="ORF">WKV53_19920</name>
</gene>